<evidence type="ECO:0000313" key="2">
    <source>
        <dbReference type="EMBL" id="CDW71924.1"/>
    </source>
</evidence>
<sequence>MSTNLQVRLSILQSRKHKMLINHFKQYQISKQADSLLDRDKLPHQVDNLILRSLRTKQKGQFLLIKIQARSNKQVAEVYSQGLIKSKGQINGRDQQSNGNQHRGLRRHHELSSKLKLAGAASLQREPRESSLKNGINISHEPPTLNSHINTLPLSSGIIQKQGLIGTSNGANSHLNANNGYNINLHNAPRIILSGNDSPLNRQNGSQSNNQITLTSSRNNPGAGQQSNAPTTTHQQQINQQRLGDQLPIQKLNKNQSRNNMDHRQSISFEGQQQQQPQSQNQNQSLKDSLLQKEKDSGVRNPYLASAKGQLKNNKAQQKLREKSLNVFQSNQSSNTNTNNNSLNKNQKPPIYQESSNHKTSSSKASPKSRINNGQDSHTISGNIQSSSIQKPTEKGLQRNNSVFSRRDLIKQEYDRIIENRLPNIINLINQDKHSLQNPSKENNNNKSFSNEIMEYDDTELFSQIFSKEKLTKHILFHQPYMGGSLLTEAPTHSLHDQNSNPNTQGKIRPPQPHMTSSQSQDRIYGQQQISNHESNQQAVQNRARKARIDQPITNNSHNTNSNGQDSMRQRKLSVELNKHVDMLNNIKVGIPEYEENGNKNSKHDRFNSNNKIKDDSKSTASGIKDVEIERLDKLQLINASARYELLSVNQQLLDFHLNRIVNKKFKGKKNLQINGDKAVHSLNKSSIQIQQLEKTPKENDIDERNSDAYNSELSLSFQESSDRNKMDRIKQLAAPHAIMQDRLNSMNPLTFGDTIRLPNVLTFNEN</sequence>
<protein>
    <submittedName>
        <fullName evidence="2">Uncharacterized protein</fullName>
    </submittedName>
</protein>
<gene>
    <name evidence="2" type="primary">Contig12357.g13188</name>
    <name evidence="2" type="ORF">STYLEM_875</name>
</gene>
<organism evidence="2 3">
    <name type="scientific">Stylonychia lemnae</name>
    <name type="common">Ciliate</name>
    <dbReference type="NCBI Taxonomy" id="5949"/>
    <lineage>
        <taxon>Eukaryota</taxon>
        <taxon>Sar</taxon>
        <taxon>Alveolata</taxon>
        <taxon>Ciliophora</taxon>
        <taxon>Intramacronucleata</taxon>
        <taxon>Spirotrichea</taxon>
        <taxon>Stichotrichia</taxon>
        <taxon>Sporadotrichida</taxon>
        <taxon>Oxytrichidae</taxon>
        <taxon>Stylonychinae</taxon>
        <taxon>Stylonychia</taxon>
    </lineage>
</organism>
<feature type="compositionally biased region" description="Basic and acidic residues" evidence="1">
    <location>
        <begin position="602"/>
        <end position="618"/>
    </location>
</feature>
<reference evidence="2 3" key="1">
    <citation type="submission" date="2014-06" db="EMBL/GenBank/DDBJ databases">
        <authorList>
            <person name="Swart Estienne"/>
        </authorList>
    </citation>
    <scope>NUCLEOTIDE SEQUENCE [LARGE SCALE GENOMIC DNA]</scope>
    <source>
        <strain evidence="2 3">130c</strain>
    </source>
</reference>
<feature type="region of interest" description="Disordered" evidence="1">
    <location>
        <begin position="302"/>
        <end position="321"/>
    </location>
</feature>
<name>A0A077ZR41_STYLE</name>
<feature type="region of interest" description="Disordered" evidence="1">
    <location>
        <begin position="87"/>
        <end position="148"/>
    </location>
</feature>
<evidence type="ECO:0000313" key="3">
    <source>
        <dbReference type="Proteomes" id="UP000039865"/>
    </source>
</evidence>
<feature type="compositionally biased region" description="Low complexity" evidence="1">
    <location>
        <begin position="272"/>
        <end position="285"/>
    </location>
</feature>
<feature type="compositionally biased region" description="Polar residues" evidence="1">
    <location>
        <begin position="88"/>
        <end position="101"/>
    </location>
</feature>
<evidence type="ECO:0000256" key="1">
    <source>
        <dbReference type="SAM" id="MobiDB-lite"/>
    </source>
</evidence>
<feature type="region of interest" description="Disordered" evidence="1">
    <location>
        <begin position="488"/>
        <end position="569"/>
    </location>
</feature>
<feature type="compositionally biased region" description="Polar residues" evidence="1">
    <location>
        <begin position="369"/>
        <end position="391"/>
    </location>
</feature>
<dbReference type="EMBL" id="CCKQ01000825">
    <property type="protein sequence ID" value="CDW71924.1"/>
    <property type="molecule type" value="Genomic_DNA"/>
</dbReference>
<accession>A0A077ZR41</accession>
<feature type="region of interest" description="Disordered" evidence="1">
    <location>
        <begin position="194"/>
        <end position="240"/>
    </location>
</feature>
<feature type="region of interest" description="Disordered" evidence="1">
    <location>
        <begin position="329"/>
        <end position="400"/>
    </location>
</feature>
<feature type="compositionally biased region" description="Polar residues" evidence="1">
    <location>
        <begin position="552"/>
        <end position="567"/>
    </location>
</feature>
<keyword evidence="3" id="KW-1185">Reference proteome</keyword>
<proteinExistence type="predicted"/>
<feature type="region of interest" description="Disordered" evidence="1">
    <location>
        <begin position="256"/>
        <end position="288"/>
    </location>
</feature>
<feature type="compositionally biased region" description="Low complexity" evidence="1">
    <location>
        <begin position="329"/>
        <end position="348"/>
    </location>
</feature>
<feature type="region of interest" description="Disordered" evidence="1">
    <location>
        <begin position="595"/>
        <end position="621"/>
    </location>
</feature>
<dbReference type="AlphaFoldDB" id="A0A077ZR41"/>
<feature type="compositionally biased region" description="Polar residues" evidence="1">
    <location>
        <begin position="195"/>
        <end position="240"/>
    </location>
</feature>
<feature type="compositionally biased region" description="Polar residues" evidence="1">
    <location>
        <begin position="497"/>
        <end position="506"/>
    </location>
</feature>
<dbReference type="InParanoid" id="A0A077ZR41"/>
<feature type="compositionally biased region" description="Polar residues" evidence="1">
    <location>
        <begin position="514"/>
        <end position="541"/>
    </location>
</feature>
<dbReference type="Proteomes" id="UP000039865">
    <property type="component" value="Unassembled WGS sequence"/>
</dbReference>